<keyword evidence="2" id="KW-1185">Reference proteome</keyword>
<name>A0A0G2Z4Y9_9BACT</name>
<dbReference type="KEGG" id="kpf:IX53_00905"/>
<sequence>MMKKCFLIFLFSIVVSLALFALSFNPLSYLEWPSDILLQDYTLKTGIDFDYPQSNFLGNCALRFEHSIFAIAAGVKGSINKDFDFENAEFESSAAVAIRLGSLYLAAAAPLNVLNGFNISQIPKLSMGLIAKSYKNGNISRLDIAYMPNDLLIDDGGTVVFNEAFDPKDAKAGLILYSENISSDNKAAIGLSFIIENLKSADDGVLYFSTDFLLGGKTFGYLAGYSNLNDEPVVKAGIGINLGKLNFWIIGRFYKTFDYNNLNLKDVKVSATLEF</sequence>
<dbReference type="PATRIC" id="fig|1330330.3.peg.174"/>
<accession>A0A0G2Z4Y9</accession>
<proteinExistence type="predicted"/>
<dbReference type="RefSeq" id="WP_047753752.1">
    <property type="nucleotide sequence ID" value="NZ_CASWEU010000011.1"/>
</dbReference>
<dbReference type="AlphaFoldDB" id="A0A0G2Z4Y9"/>
<organism evidence="1 2">
    <name type="scientific">Kosmotoga pacifica</name>
    <dbReference type="NCBI Taxonomy" id="1330330"/>
    <lineage>
        <taxon>Bacteria</taxon>
        <taxon>Thermotogati</taxon>
        <taxon>Thermotogota</taxon>
        <taxon>Thermotogae</taxon>
        <taxon>Kosmotogales</taxon>
        <taxon>Kosmotogaceae</taxon>
        <taxon>Kosmotoga</taxon>
    </lineage>
</organism>
<evidence type="ECO:0000313" key="1">
    <source>
        <dbReference type="EMBL" id="AKI96617.1"/>
    </source>
</evidence>
<dbReference type="EMBL" id="CP011232">
    <property type="protein sequence ID" value="AKI96617.1"/>
    <property type="molecule type" value="Genomic_DNA"/>
</dbReference>
<protein>
    <submittedName>
        <fullName evidence="1">Uncharacterized protein</fullName>
    </submittedName>
</protein>
<reference evidence="1 2" key="1">
    <citation type="submission" date="2015-04" db="EMBL/GenBank/DDBJ databases">
        <title>Complete Genome Sequence of Kosmotoga pacifica SLHLJ1.</title>
        <authorList>
            <person name="Jiang L.J."/>
            <person name="Shao Z.Z."/>
            <person name="Jebbar M."/>
        </authorList>
    </citation>
    <scope>NUCLEOTIDE SEQUENCE [LARGE SCALE GENOMIC DNA]</scope>
    <source>
        <strain evidence="1 2">SLHLJ1</strain>
    </source>
</reference>
<gene>
    <name evidence="1" type="ORF">IX53_00905</name>
</gene>
<dbReference type="Proteomes" id="UP000035159">
    <property type="component" value="Chromosome"/>
</dbReference>
<evidence type="ECO:0000313" key="2">
    <source>
        <dbReference type="Proteomes" id="UP000035159"/>
    </source>
</evidence>